<dbReference type="GeneID" id="17290609"/>
<dbReference type="AlphaFoldDB" id="L1ICR8"/>
<evidence type="ECO:0000313" key="2">
    <source>
        <dbReference type="EnsemblProtists" id="EKX33867"/>
    </source>
</evidence>
<gene>
    <name evidence="1" type="ORF">GUITHDRAFT_119913</name>
</gene>
<dbReference type="PaxDb" id="55529-EKX33867"/>
<organism evidence="1">
    <name type="scientific">Guillardia theta (strain CCMP2712)</name>
    <name type="common">Cryptophyte</name>
    <dbReference type="NCBI Taxonomy" id="905079"/>
    <lineage>
        <taxon>Eukaryota</taxon>
        <taxon>Cryptophyceae</taxon>
        <taxon>Pyrenomonadales</taxon>
        <taxon>Geminigeraceae</taxon>
        <taxon>Guillardia</taxon>
    </lineage>
</organism>
<reference evidence="2" key="3">
    <citation type="submission" date="2015-06" db="UniProtKB">
        <authorList>
            <consortium name="EnsemblProtists"/>
        </authorList>
    </citation>
    <scope>IDENTIFICATION</scope>
</reference>
<reference evidence="1 3" key="1">
    <citation type="journal article" date="2012" name="Nature">
        <title>Algal genomes reveal evolutionary mosaicism and the fate of nucleomorphs.</title>
        <authorList>
            <consortium name="DOE Joint Genome Institute"/>
            <person name="Curtis B.A."/>
            <person name="Tanifuji G."/>
            <person name="Burki F."/>
            <person name="Gruber A."/>
            <person name="Irimia M."/>
            <person name="Maruyama S."/>
            <person name="Arias M.C."/>
            <person name="Ball S.G."/>
            <person name="Gile G.H."/>
            <person name="Hirakawa Y."/>
            <person name="Hopkins J.F."/>
            <person name="Kuo A."/>
            <person name="Rensing S.A."/>
            <person name="Schmutz J."/>
            <person name="Symeonidi A."/>
            <person name="Elias M."/>
            <person name="Eveleigh R.J."/>
            <person name="Herman E.K."/>
            <person name="Klute M.J."/>
            <person name="Nakayama T."/>
            <person name="Obornik M."/>
            <person name="Reyes-Prieto A."/>
            <person name="Armbrust E.V."/>
            <person name="Aves S.J."/>
            <person name="Beiko R.G."/>
            <person name="Coutinho P."/>
            <person name="Dacks J.B."/>
            <person name="Durnford D.G."/>
            <person name="Fast N.M."/>
            <person name="Green B.R."/>
            <person name="Grisdale C.J."/>
            <person name="Hempel F."/>
            <person name="Henrissat B."/>
            <person name="Hoppner M.P."/>
            <person name="Ishida K."/>
            <person name="Kim E."/>
            <person name="Koreny L."/>
            <person name="Kroth P.G."/>
            <person name="Liu Y."/>
            <person name="Malik S.B."/>
            <person name="Maier U.G."/>
            <person name="McRose D."/>
            <person name="Mock T."/>
            <person name="Neilson J.A."/>
            <person name="Onodera N.T."/>
            <person name="Poole A.M."/>
            <person name="Pritham E.J."/>
            <person name="Richards T.A."/>
            <person name="Rocap G."/>
            <person name="Roy S.W."/>
            <person name="Sarai C."/>
            <person name="Schaack S."/>
            <person name="Shirato S."/>
            <person name="Slamovits C.H."/>
            <person name="Spencer D.F."/>
            <person name="Suzuki S."/>
            <person name="Worden A.Z."/>
            <person name="Zauner S."/>
            <person name="Barry K."/>
            <person name="Bell C."/>
            <person name="Bharti A.K."/>
            <person name="Crow J.A."/>
            <person name="Grimwood J."/>
            <person name="Kramer R."/>
            <person name="Lindquist E."/>
            <person name="Lucas S."/>
            <person name="Salamov A."/>
            <person name="McFadden G.I."/>
            <person name="Lane C.E."/>
            <person name="Keeling P.J."/>
            <person name="Gray M.W."/>
            <person name="Grigoriev I.V."/>
            <person name="Archibald J.M."/>
        </authorList>
    </citation>
    <scope>NUCLEOTIDE SEQUENCE</scope>
    <source>
        <strain evidence="1 3">CCMP2712</strain>
    </source>
</reference>
<evidence type="ECO:0000313" key="1">
    <source>
        <dbReference type="EMBL" id="EKX33867.1"/>
    </source>
</evidence>
<evidence type="ECO:0000313" key="3">
    <source>
        <dbReference type="Proteomes" id="UP000011087"/>
    </source>
</evidence>
<dbReference type="Proteomes" id="UP000011087">
    <property type="component" value="Unassembled WGS sequence"/>
</dbReference>
<dbReference type="EMBL" id="JH993126">
    <property type="protein sequence ID" value="EKX33867.1"/>
    <property type="molecule type" value="Genomic_DNA"/>
</dbReference>
<dbReference type="KEGG" id="gtt:GUITHDRAFT_119913"/>
<reference evidence="3" key="2">
    <citation type="submission" date="2012-11" db="EMBL/GenBank/DDBJ databases">
        <authorList>
            <person name="Kuo A."/>
            <person name="Curtis B.A."/>
            <person name="Tanifuji G."/>
            <person name="Burki F."/>
            <person name="Gruber A."/>
            <person name="Irimia M."/>
            <person name="Maruyama S."/>
            <person name="Arias M.C."/>
            <person name="Ball S.G."/>
            <person name="Gile G.H."/>
            <person name="Hirakawa Y."/>
            <person name="Hopkins J.F."/>
            <person name="Rensing S.A."/>
            <person name="Schmutz J."/>
            <person name="Symeonidi A."/>
            <person name="Elias M."/>
            <person name="Eveleigh R.J."/>
            <person name="Herman E.K."/>
            <person name="Klute M.J."/>
            <person name="Nakayama T."/>
            <person name="Obornik M."/>
            <person name="Reyes-Prieto A."/>
            <person name="Armbrust E.V."/>
            <person name="Aves S.J."/>
            <person name="Beiko R.G."/>
            <person name="Coutinho P."/>
            <person name="Dacks J.B."/>
            <person name="Durnford D.G."/>
            <person name="Fast N.M."/>
            <person name="Green B.R."/>
            <person name="Grisdale C."/>
            <person name="Hempe F."/>
            <person name="Henrissat B."/>
            <person name="Hoppner M.P."/>
            <person name="Ishida K.-I."/>
            <person name="Kim E."/>
            <person name="Koreny L."/>
            <person name="Kroth P.G."/>
            <person name="Liu Y."/>
            <person name="Malik S.-B."/>
            <person name="Maier U.G."/>
            <person name="McRose D."/>
            <person name="Mock T."/>
            <person name="Neilson J.A."/>
            <person name="Onodera N.T."/>
            <person name="Poole A.M."/>
            <person name="Pritham E.J."/>
            <person name="Richards T.A."/>
            <person name="Rocap G."/>
            <person name="Roy S.W."/>
            <person name="Sarai C."/>
            <person name="Schaack S."/>
            <person name="Shirato S."/>
            <person name="Slamovits C.H."/>
            <person name="Spencer D.F."/>
            <person name="Suzuki S."/>
            <person name="Worden A.Z."/>
            <person name="Zauner S."/>
            <person name="Barry K."/>
            <person name="Bell C."/>
            <person name="Bharti A.K."/>
            <person name="Crow J.A."/>
            <person name="Grimwood J."/>
            <person name="Kramer R."/>
            <person name="Lindquist E."/>
            <person name="Lucas S."/>
            <person name="Salamov A."/>
            <person name="McFadden G.I."/>
            <person name="Lane C.E."/>
            <person name="Keeling P.J."/>
            <person name="Gray M.W."/>
            <person name="Grigoriev I.V."/>
            <person name="Archibald J.M."/>
        </authorList>
    </citation>
    <scope>NUCLEOTIDE SEQUENCE</scope>
    <source>
        <strain evidence="3">CCMP2712</strain>
    </source>
</reference>
<dbReference type="RefSeq" id="XP_005820847.1">
    <property type="nucleotide sequence ID" value="XM_005820790.1"/>
</dbReference>
<dbReference type="EnsemblProtists" id="EKX33867">
    <property type="protein sequence ID" value="EKX33867"/>
    <property type="gene ID" value="GUITHDRAFT_119913"/>
</dbReference>
<accession>L1ICR8</accession>
<sequence>MATALLGSFSQKAIPNFCPRGVTSEPANALSKFLDSKNIEMFLEEEGEDSFMGCMIEPSGYSLHASGRKYQAGKYEYRDLHADTIADMQTAATNRMSILSILDNDLSRSKTCNSFNLKAKKFAMSEQKFMEGVAVVVVDGDSVMLEEEPGDGFLRLPSMRFEQFCDESDAGKLEQGAGQLLPSKGLTGGQVHVDMQTGVFVDTEMVDGVMKHLHKRTFSRVFVVRGSAGDVKVGKHMRELLVMFHVSDALLGLVL</sequence>
<name>L1ICR8_GUITC</name>
<protein>
    <submittedName>
        <fullName evidence="1 2">Uncharacterized protein</fullName>
    </submittedName>
</protein>
<keyword evidence="3" id="KW-1185">Reference proteome</keyword>
<dbReference type="HOGENOM" id="CLU_1091723_0_0_1"/>
<proteinExistence type="predicted"/>